<protein>
    <submittedName>
        <fullName evidence="2">Uncharacterized protein</fullName>
    </submittedName>
</protein>
<keyword evidence="3" id="KW-1185">Reference proteome</keyword>
<sequence>MDPTSNFSSPTASPAAHHIVLSAPATKLTFSPLPVTKEDEQPFRRRTTSPVQKTPYPSISTRPPITERKPSLSHLLELYDPPPPVFEVLNRGQFRRKSMNTTRSGSVESEKVEEVHIKHEEEDEDERRSSSSGPTGSIYSSEVETGCR</sequence>
<feature type="compositionally biased region" description="Polar residues" evidence="1">
    <location>
        <begin position="48"/>
        <end position="63"/>
    </location>
</feature>
<reference evidence="2" key="1">
    <citation type="submission" date="2013-11" db="EMBL/GenBank/DDBJ databases">
        <title>Genome sequence of the fusiform rust pathogen reveals effectors for host alternation and coevolution with pine.</title>
        <authorList>
            <consortium name="DOE Joint Genome Institute"/>
            <person name="Smith K."/>
            <person name="Pendleton A."/>
            <person name="Kubisiak T."/>
            <person name="Anderson C."/>
            <person name="Salamov A."/>
            <person name="Aerts A."/>
            <person name="Riley R."/>
            <person name="Clum A."/>
            <person name="Lindquist E."/>
            <person name="Ence D."/>
            <person name="Campbell M."/>
            <person name="Kronenberg Z."/>
            <person name="Feau N."/>
            <person name="Dhillon B."/>
            <person name="Hamelin R."/>
            <person name="Burleigh J."/>
            <person name="Smith J."/>
            <person name="Yandell M."/>
            <person name="Nelson C."/>
            <person name="Grigoriev I."/>
            <person name="Davis J."/>
        </authorList>
    </citation>
    <scope>NUCLEOTIDE SEQUENCE</scope>
    <source>
        <strain evidence="2">G11</strain>
    </source>
</reference>
<feature type="region of interest" description="Disordered" evidence="1">
    <location>
        <begin position="95"/>
        <end position="148"/>
    </location>
</feature>
<comment type="caution">
    <text evidence="2">The sequence shown here is derived from an EMBL/GenBank/DDBJ whole genome shotgun (WGS) entry which is preliminary data.</text>
</comment>
<accession>A0A9P6NQB5</accession>
<dbReference type="OrthoDB" id="10448481at2759"/>
<organism evidence="2 3">
    <name type="scientific">Cronartium quercuum f. sp. fusiforme G11</name>
    <dbReference type="NCBI Taxonomy" id="708437"/>
    <lineage>
        <taxon>Eukaryota</taxon>
        <taxon>Fungi</taxon>
        <taxon>Dikarya</taxon>
        <taxon>Basidiomycota</taxon>
        <taxon>Pucciniomycotina</taxon>
        <taxon>Pucciniomycetes</taxon>
        <taxon>Pucciniales</taxon>
        <taxon>Coleosporiaceae</taxon>
        <taxon>Cronartium</taxon>
    </lineage>
</organism>
<gene>
    <name evidence="2" type="ORF">CROQUDRAFT_651244</name>
</gene>
<feature type="compositionally biased region" description="Low complexity" evidence="1">
    <location>
        <begin position="130"/>
        <end position="141"/>
    </location>
</feature>
<dbReference type="AlphaFoldDB" id="A0A9P6NQB5"/>
<evidence type="ECO:0000256" key="1">
    <source>
        <dbReference type="SAM" id="MobiDB-lite"/>
    </source>
</evidence>
<name>A0A9P6NQB5_9BASI</name>
<proteinExistence type="predicted"/>
<dbReference type="Proteomes" id="UP000886653">
    <property type="component" value="Unassembled WGS sequence"/>
</dbReference>
<dbReference type="EMBL" id="MU167213">
    <property type="protein sequence ID" value="KAG0151410.1"/>
    <property type="molecule type" value="Genomic_DNA"/>
</dbReference>
<evidence type="ECO:0000313" key="2">
    <source>
        <dbReference type="EMBL" id="KAG0151410.1"/>
    </source>
</evidence>
<evidence type="ECO:0000313" key="3">
    <source>
        <dbReference type="Proteomes" id="UP000886653"/>
    </source>
</evidence>
<feature type="compositionally biased region" description="Basic and acidic residues" evidence="1">
    <location>
        <begin position="108"/>
        <end position="120"/>
    </location>
</feature>
<feature type="region of interest" description="Disordered" evidence="1">
    <location>
        <begin position="25"/>
        <end position="67"/>
    </location>
</feature>